<name>A0A7G5GU43_9BACT</name>
<evidence type="ECO:0000313" key="2">
    <source>
        <dbReference type="EMBL" id="QMW02385.1"/>
    </source>
</evidence>
<dbReference type="InterPro" id="IPR056362">
    <property type="entry name" value="AtuA-like_ferredoxin_dom"/>
</dbReference>
<keyword evidence="3" id="KW-1185">Reference proteome</keyword>
<dbReference type="Pfam" id="PF23544">
    <property type="entry name" value="AtuA_ferredoxin"/>
    <property type="match status" value="1"/>
</dbReference>
<protein>
    <recommendedName>
        <fullName evidence="1">AtuA-like ferredoxin-fold domain-containing protein</fullName>
    </recommendedName>
</protein>
<proteinExistence type="predicted"/>
<dbReference type="KEGG" id="sfol:H3H32_31465"/>
<evidence type="ECO:0000259" key="1">
    <source>
        <dbReference type="Pfam" id="PF23544"/>
    </source>
</evidence>
<evidence type="ECO:0000313" key="3">
    <source>
        <dbReference type="Proteomes" id="UP000515369"/>
    </source>
</evidence>
<reference evidence="2 3" key="1">
    <citation type="submission" date="2020-07" db="EMBL/GenBank/DDBJ databases">
        <title>Spirosoma foliorum sp. nov., isolated from the leaves on the Nejang mountain Korea, Republic of.</title>
        <authorList>
            <person name="Ho H."/>
            <person name="Lee Y.-J."/>
            <person name="Nurcahyanto D.-A."/>
            <person name="Kim S.-G."/>
        </authorList>
    </citation>
    <scope>NUCLEOTIDE SEQUENCE [LARGE SCALE GENOMIC DNA]</scope>
    <source>
        <strain evidence="2 3">PL0136</strain>
    </source>
</reference>
<dbReference type="EMBL" id="CP059732">
    <property type="protein sequence ID" value="QMW02385.1"/>
    <property type="molecule type" value="Genomic_DNA"/>
</dbReference>
<feature type="domain" description="AtuA-like ferredoxin-fold" evidence="1">
    <location>
        <begin position="3"/>
        <end position="101"/>
    </location>
</feature>
<dbReference type="AlphaFoldDB" id="A0A7G5GU43"/>
<sequence>MRIKLYDIAHSRAGDKGNTLTLSLIPYNADDYPLLCTRVTAEAVSRHLEYIVKGEITRYELPNLPALQFVCQQALTGGVTTSLTMDTHGKSLSYALLEMWVDTELMDTE</sequence>
<dbReference type="RefSeq" id="WP_182459694.1">
    <property type="nucleotide sequence ID" value="NZ_CP059732.1"/>
</dbReference>
<organism evidence="2 3">
    <name type="scientific">Spirosoma foliorum</name>
    <dbReference type="NCBI Taxonomy" id="2710596"/>
    <lineage>
        <taxon>Bacteria</taxon>
        <taxon>Pseudomonadati</taxon>
        <taxon>Bacteroidota</taxon>
        <taxon>Cytophagia</taxon>
        <taxon>Cytophagales</taxon>
        <taxon>Cytophagaceae</taxon>
        <taxon>Spirosoma</taxon>
    </lineage>
</organism>
<dbReference type="Proteomes" id="UP000515369">
    <property type="component" value="Chromosome"/>
</dbReference>
<accession>A0A7G5GU43</accession>
<gene>
    <name evidence="2" type="ORF">H3H32_31465</name>
</gene>
<dbReference type="PANTHER" id="PTHR47472:SF1">
    <property type="entry name" value="DUF1446-DOMAIN-CONTAINING PROTEIN"/>
    <property type="match status" value="1"/>
</dbReference>
<dbReference type="PANTHER" id="PTHR47472">
    <property type="entry name" value="PROPIONYL-COA CARBOXYLASE"/>
    <property type="match status" value="1"/>
</dbReference>